<feature type="domain" description="Integrase catalytic" evidence="2">
    <location>
        <begin position="135"/>
        <end position="302"/>
    </location>
</feature>
<dbReference type="AlphaFoldDB" id="A0ABD1Y6V0"/>
<dbReference type="InterPro" id="IPR036397">
    <property type="entry name" value="RNaseH_sf"/>
</dbReference>
<evidence type="ECO:0000313" key="4">
    <source>
        <dbReference type="Proteomes" id="UP001605036"/>
    </source>
</evidence>
<evidence type="ECO:0000313" key="3">
    <source>
        <dbReference type="EMBL" id="KAL2622484.1"/>
    </source>
</evidence>
<protein>
    <recommendedName>
        <fullName evidence="2">Integrase catalytic domain-containing protein</fullName>
    </recommendedName>
</protein>
<sequence>MFDGIIRTLNDVHFIPDMCKNLISLGMLVKKGYKFNVERNVLCVMAGDKVILRGRHRRNLYGLEGSTICSEAHVTASQEEMALLWHRRLGHMSKKGMEVLRKQDLLSSFKSSKLEFCEHCVFGKHKRSAFSVGTHRSTEVLEYAHSDVWGKSPVPSHFGKEYYISFIDDYSRYVWVYFLHHKSEVFATFIKWKAQVETQIEKKVRCLRLDNGGEYISGKFEMYCEQEGITRHLTTFYTPEQNGVVEWLNQTLLEQARSMLSHSGLPLEFWAEAVNTAAYLVNLSPCSAVQLKTPFELWHKRVPDYSRDVSFNETRSLKEGEKAQAPDIDKGESHPLGVEGEIIHDINHDTPQGDLPAIAEDVSEPEEHIEEQEGVGRPVGRPPNDDQPESSVRRSSRVKGTPQRYGVWFPSDQVDEHDNEGDVYALITEEASHLLLKKLIIQLKKPSGPRRCGKR</sequence>
<feature type="compositionally biased region" description="Basic and acidic residues" evidence="1">
    <location>
        <begin position="315"/>
        <end position="333"/>
    </location>
</feature>
<dbReference type="PANTHER" id="PTHR42648">
    <property type="entry name" value="TRANSPOSASE, PUTATIVE-RELATED"/>
    <property type="match status" value="1"/>
</dbReference>
<dbReference type="Gene3D" id="3.30.420.10">
    <property type="entry name" value="Ribonuclease H-like superfamily/Ribonuclease H"/>
    <property type="match status" value="1"/>
</dbReference>
<dbReference type="InterPro" id="IPR025724">
    <property type="entry name" value="GAG-pre-integrase_dom"/>
</dbReference>
<reference evidence="3 4" key="1">
    <citation type="submission" date="2024-09" db="EMBL/GenBank/DDBJ databases">
        <title>Chromosome-scale assembly of Riccia fluitans.</title>
        <authorList>
            <person name="Paukszto L."/>
            <person name="Sawicki J."/>
            <person name="Karawczyk K."/>
            <person name="Piernik-Szablinska J."/>
            <person name="Szczecinska M."/>
            <person name="Mazdziarz M."/>
        </authorList>
    </citation>
    <scope>NUCLEOTIDE SEQUENCE [LARGE SCALE GENOMIC DNA]</scope>
    <source>
        <strain evidence="3">Rf_01</strain>
        <tissue evidence="3">Aerial parts of the thallus</tissue>
    </source>
</reference>
<keyword evidence="4" id="KW-1185">Reference proteome</keyword>
<dbReference type="Pfam" id="PF13976">
    <property type="entry name" value="gag_pre-integrs"/>
    <property type="match status" value="1"/>
</dbReference>
<organism evidence="3 4">
    <name type="scientific">Riccia fluitans</name>
    <dbReference type="NCBI Taxonomy" id="41844"/>
    <lineage>
        <taxon>Eukaryota</taxon>
        <taxon>Viridiplantae</taxon>
        <taxon>Streptophyta</taxon>
        <taxon>Embryophyta</taxon>
        <taxon>Marchantiophyta</taxon>
        <taxon>Marchantiopsida</taxon>
        <taxon>Marchantiidae</taxon>
        <taxon>Marchantiales</taxon>
        <taxon>Ricciaceae</taxon>
        <taxon>Riccia</taxon>
    </lineage>
</organism>
<accession>A0ABD1Y6V0</accession>
<dbReference type="Pfam" id="PF00665">
    <property type="entry name" value="rve"/>
    <property type="match status" value="1"/>
</dbReference>
<dbReference type="PANTHER" id="PTHR42648:SF28">
    <property type="entry name" value="TRANSPOSON-ENCODED PROTEIN WITH RIBONUCLEASE H-LIKE AND RETROVIRUS ZINC FINGER-LIKE DOMAINS"/>
    <property type="match status" value="1"/>
</dbReference>
<evidence type="ECO:0000259" key="2">
    <source>
        <dbReference type="PROSITE" id="PS50994"/>
    </source>
</evidence>
<dbReference type="PROSITE" id="PS50994">
    <property type="entry name" value="INTEGRASE"/>
    <property type="match status" value="1"/>
</dbReference>
<dbReference type="Proteomes" id="UP001605036">
    <property type="component" value="Unassembled WGS sequence"/>
</dbReference>
<comment type="caution">
    <text evidence="3">The sequence shown here is derived from an EMBL/GenBank/DDBJ whole genome shotgun (WGS) entry which is preliminary data.</text>
</comment>
<dbReference type="EMBL" id="JBHFFA010000006">
    <property type="protein sequence ID" value="KAL2622484.1"/>
    <property type="molecule type" value="Genomic_DNA"/>
</dbReference>
<dbReference type="InterPro" id="IPR012337">
    <property type="entry name" value="RNaseH-like_sf"/>
</dbReference>
<feature type="compositionally biased region" description="Acidic residues" evidence="1">
    <location>
        <begin position="363"/>
        <end position="373"/>
    </location>
</feature>
<gene>
    <name evidence="3" type="ORF">R1flu_002689</name>
</gene>
<feature type="region of interest" description="Disordered" evidence="1">
    <location>
        <begin position="363"/>
        <end position="417"/>
    </location>
</feature>
<dbReference type="InterPro" id="IPR039537">
    <property type="entry name" value="Retrotran_Ty1/copia-like"/>
</dbReference>
<name>A0ABD1Y6V0_9MARC</name>
<feature type="region of interest" description="Disordered" evidence="1">
    <location>
        <begin position="313"/>
        <end position="335"/>
    </location>
</feature>
<proteinExistence type="predicted"/>
<dbReference type="InterPro" id="IPR001584">
    <property type="entry name" value="Integrase_cat-core"/>
</dbReference>
<dbReference type="SUPFAM" id="SSF53098">
    <property type="entry name" value="Ribonuclease H-like"/>
    <property type="match status" value="1"/>
</dbReference>
<evidence type="ECO:0000256" key="1">
    <source>
        <dbReference type="SAM" id="MobiDB-lite"/>
    </source>
</evidence>